<keyword evidence="3 6" id="KW-0812">Transmembrane</keyword>
<comment type="caution">
    <text evidence="7">The sequence shown here is derived from an EMBL/GenBank/DDBJ whole genome shotgun (WGS) entry which is preliminary data.</text>
</comment>
<proteinExistence type="inferred from homology"/>
<evidence type="ECO:0000313" key="8">
    <source>
        <dbReference type="Proteomes" id="UP001558652"/>
    </source>
</evidence>
<evidence type="ECO:0000313" key="7">
    <source>
        <dbReference type="EMBL" id="KAL1117463.1"/>
    </source>
</evidence>
<keyword evidence="6" id="KW-0999">Mitochondrion inner membrane</keyword>
<evidence type="ECO:0000256" key="3">
    <source>
        <dbReference type="ARBA" id="ARBA00022692"/>
    </source>
</evidence>
<dbReference type="PANTHER" id="PTHR23427:SF2">
    <property type="entry name" value="SURFEIT LOCUS PROTEIN 1"/>
    <property type="match status" value="1"/>
</dbReference>
<dbReference type="InterPro" id="IPR045214">
    <property type="entry name" value="Surf1/Surf4"/>
</dbReference>
<dbReference type="Proteomes" id="UP001558652">
    <property type="component" value="Unassembled WGS sequence"/>
</dbReference>
<keyword evidence="4 6" id="KW-1133">Transmembrane helix</keyword>
<evidence type="ECO:0000256" key="4">
    <source>
        <dbReference type="ARBA" id="ARBA00022989"/>
    </source>
</evidence>
<dbReference type="EMBL" id="JBFDAA010000016">
    <property type="protein sequence ID" value="KAL1117463.1"/>
    <property type="molecule type" value="Genomic_DNA"/>
</dbReference>
<comment type="similarity">
    <text evidence="2 6">Belongs to the SURF1 family.</text>
</comment>
<dbReference type="GO" id="GO:0005743">
    <property type="term" value="C:mitochondrial inner membrane"/>
    <property type="evidence" value="ECO:0007669"/>
    <property type="project" value="UniProtKB-SubCell"/>
</dbReference>
<gene>
    <name evidence="7" type="ORF">AAG570_004789</name>
</gene>
<comment type="caution">
    <text evidence="6">Lacks conserved residue(s) required for the propagation of feature annotation.</text>
</comment>
<dbReference type="AlphaFoldDB" id="A0ABD0YGG5"/>
<keyword evidence="8" id="KW-1185">Reference proteome</keyword>
<sequence length="298" mass="33736">MASKRRNMFHKNKTQETTENATVDLRICAQQLETEQASQWRALFQLPLIIGQLKPCISRYVQSYQTAGRSIPVGTFCLGTWQVRRKKWKEDLIESLMVKTKMPPVSLPANLKDVQDMEYRTVSVKGTFDHSKEMYIGPRSCLTDGESKANEGRLFTSSGASGYHVVTPFVLENTSERILVNRGWVPFSQKNPKTRLKGQVEGTVELLGVVRHTEPRAPFLPLNKPDVGVWFSRDVEMMAQFADTMPIFIDAKSGSGVPGGPIAGQTRATLRNEHFSYILTWYSLSAATAFMWYSRYLK</sequence>
<evidence type="ECO:0000256" key="6">
    <source>
        <dbReference type="RuleBase" id="RU363076"/>
    </source>
</evidence>
<keyword evidence="5 6" id="KW-0472">Membrane</keyword>
<dbReference type="PANTHER" id="PTHR23427">
    <property type="entry name" value="SURFEIT LOCUS PROTEIN"/>
    <property type="match status" value="1"/>
</dbReference>
<dbReference type="InterPro" id="IPR002994">
    <property type="entry name" value="Surf1/Shy1"/>
</dbReference>
<keyword evidence="6" id="KW-0496">Mitochondrion</keyword>
<dbReference type="CDD" id="cd06662">
    <property type="entry name" value="SURF1"/>
    <property type="match status" value="1"/>
</dbReference>
<name>A0ABD0YGG5_9HEMI</name>
<evidence type="ECO:0000256" key="1">
    <source>
        <dbReference type="ARBA" id="ARBA00004370"/>
    </source>
</evidence>
<organism evidence="7 8">
    <name type="scientific">Ranatra chinensis</name>
    <dbReference type="NCBI Taxonomy" id="642074"/>
    <lineage>
        <taxon>Eukaryota</taxon>
        <taxon>Metazoa</taxon>
        <taxon>Ecdysozoa</taxon>
        <taxon>Arthropoda</taxon>
        <taxon>Hexapoda</taxon>
        <taxon>Insecta</taxon>
        <taxon>Pterygota</taxon>
        <taxon>Neoptera</taxon>
        <taxon>Paraneoptera</taxon>
        <taxon>Hemiptera</taxon>
        <taxon>Heteroptera</taxon>
        <taxon>Panheteroptera</taxon>
        <taxon>Nepomorpha</taxon>
        <taxon>Nepidae</taxon>
        <taxon>Ranatrinae</taxon>
        <taxon>Ranatra</taxon>
    </lineage>
</organism>
<accession>A0ABD0YGG5</accession>
<comment type="subcellular location">
    <subcellularLocation>
        <location evidence="1">Membrane</location>
    </subcellularLocation>
    <subcellularLocation>
        <location evidence="6">Mitochondrion inner membrane</location>
        <topology evidence="6">Multi-pass membrane protein</topology>
    </subcellularLocation>
</comment>
<feature type="transmembrane region" description="Helical" evidence="6">
    <location>
        <begin position="275"/>
        <end position="293"/>
    </location>
</feature>
<reference evidence="7 8" key="1">
    <citation type="submission" date="2024-07" db="EMBL/GenBank/DDBJ databases">
        <title>Chromosome-level genome assembly of the water stick insect Ranatra chinensis (Heteroptera: Nepidae).</title>
        <authorList>
            <person name="Liu X."/>
        </authorList>
    </citation>
    <scope>NUCLEOTIDE SEQUENCE [LARGE SCALE GENOMIC DNA]</scope>
    <source>
        <strain evidence="7">Cailab_2021Rc</strain>
        <tissue evidence="7">Muscle</tissue>
    </source>
</reference>
<evidence type="ECO:0000256" key="2">
    <source>
        <dbReference type="ARBA" id="ARBA00007165"/>
    </source>
</evidence>
<comment type="function">
    <text evidence="6">Probably involved in the biogenesis of the COX complex.</text>
</comment>
<protein>
    <recommendedName>
        <fullName evidence="6">SURF1-like protein</fullName>
    </recommendedName>
</protein>
<dbReference type="PROSITE" id="PS50895">
    <property type="entry name" value="SURF1"/>
    <property type="match status" value="1"/>
</dbReference>
<evidence type="ECO:0000256" key="5">
    <source>
        <dbReference type="ARBA" id="ARBA00023136"/>
    </source>
</evidence>
<dbReference type="Pfam" id="PF02104">
    <property type="entry name" value="SURF1"/>
    <property type="match status" value="1"/>
</dbReference>